<sequence>MKMKEARQKKWQRGLRARSTTRAWRPRAPGVKPGSRKTKGSHQQRSKRSSMRAEVQPRNPKKALVRPHRPSTARKPAGGIEDRTVPMAISTNPTVGVRPTAQIEAPRITDAVACGAAARSWKELSQWNREQLDMLKRAERRRWSTIL</sequence>
<dbReference type="EMBL" id="JAEFCI010000327">
    <property type="protein sequence ID" value="KAG5463628.1"/>
    <property type="molecule type" value="Genomic_DNA"/>
</dbReference>
<protein>
    <submittedName>
        <fullName evidence="2">Uncharacterized protein</fullName>
    </submittedName>
</protein>
<evidence type="ECO:0000313" key="3">
    <source>
        <dbReference type="Proteomes" id="UP000673691"/>
    </source>
</evidence>
<gene>
    <name evidence="2" type="ORF">BJ554DRAFT_5911</name>
</gene>
<evidence type="ECO:0000313" key="2">
    <source>
        <dbReference type="EMBL" id="KAG5463628.1"/>
    </source>
</evidence>
<reference evidence="2 3" key="1">
    <citation type="journal article" name="Sci. Rep.">
        <title>Genome-scale phylogenetic analyses confirm Olpidium as the closest living zoosporic fungus to the non-flagellated, terrestrial fungi.</title>
        <authorList>
            <person name="Chang Y."/>
            <person name="Rochon D."/>
            <person name="Sekimoto S."/>
            <person name="Wang Y."/>
            <person name="Chovatia M."/>
            <person name="Sandor L."/>
            <person name="Salamov A."/>
            <person name="Grigoriev I.V."/>
            <person name="Stajich J.E."/>
            <person name="Spatafora J.W."/>
        </authorList>
    </citation>
    <scope>NUCLEOTIDE SEQUENCE [LARGE SCALE GENOMIC DNA]</scope>
    <source>
        <strain evidence="2">S191</strain>
    </source>
</reference>
<feature type="compositionally biased region" description="Basic residues" evidence="1">
    <location>
        <begin position="59"/>
        <end position="72"/>
    </location>
</feature>
<feature type="non-terminal residue" evidence="2">
    <location>
        <position position="147"/>
    </location>
</feature>
<name>A0A8H8DME6_9FUNG</name>
<feature type="compositionally biased region" description="Basic residues" evidence="1">
    <location>
        <begin position="34"/>
        <end position="50"/>
    </location>
</feature>
<evidence type="ECO:0000256" key="1">
    <source>
        <dbReference type="SAM" id="MobiDB-lite"/>
    </source>
</evidence>
<comment type="caution">
    <text evidence="2">The sequence shown here is derived from an EMBL/GenBank/DDBJ whole genome shotgun (WGS) entry which is preliminary data.</text>
</comment>
<dbReference type="Proteomes" id="UP000673691">
    <property type="component" value="Unassembled WGS sequence"/>
</dbReference>
<proteinExistence type="predicted"/>
<accession>A0A8H8DME6</accession>
<keyword evidence="3" id="KW-1185">Reference proteome</keyword>
<dbReference type="AlphaFoldDB" id="A0A8H8DME6"/>
<organism evidence="2 3">
    <name type="scientific">Olpidium bornovanus</name>
    <dbReference type="NCBI Taxonomy" id="278681"/>
    <lineage>
        <taxon>Eukaryota</taxon>
        <taxon>Fungi</taxon>
        <taxon>Fungi incertae sedis</taxon>
        <taxon>Olpidiomycota</taxon>
        <taxon>Olpidiomycotina</taxon>
        <taxon>Olpidiomycetes</taxon>
        <taxon>Olpidiales</taxon>
        <taxon>Olpidiaceae</taxon>
        <taxon>Olpidium</taxon>
    </lineage>
</organism>
<feature type="region of interest" description="Disordered" evidence="1">
    <location>
        <begin position="1"/>
        <end position="93"/>
    </location>
</feature>